<comment type="caution">
    <text evidence="2">The sequence shown here is derived from an EMBL/GenBank/DDBJ whole genome shotgun (WGS) entry which is preliminary data.</text>
</comment>
<evidence type="ECO:0000256" key="1">
    <source>
        <dbReference type="SAM" id="SignalP"/>
    </source>
</evidence>
<name>A0AAN8NE40_9PEZI</name>
<reference evidence="2 3" key="1">
    <citation type="submission" date="2019-10" db="EMBL/GenBank/DDBJ databases">
        <authorList>
            <person name="Palmer J.M."/>
        </authorList>
    </citation>
    <scope>NUCLEOTIDE SEQUENCE [LARGE SCALE GENOMIC DNA]</scope>
    <source>
        <strain evidence="2 3">TWF506</strain>
    </source>
</reference>
<dbReference type="Proteomes" id="UP001307849">
    <property type="component" value="Unassembled WGS sequence"/>
</dbReference>
<keyword evidence="1" id="KW-0732">Signal</keyword>
<gene>
    <name evidence="2" type="ORF">TWF506_007184</name>
</gene>
<evidence type="ECO:0000313" key="2">
    <source>
        <dbReference type="EMBL" id="KAK6514822.1"/>
    </source>
</evidence>
<sequence length="264" mass="29894">MYLVNFLLIFFLGFGTAFTTYTDLEDLFTIVREGPGACTKKEASTINLYHMDVVSMLEAGLEMFNDVFERETMMSNRDMHLRQIGAKLMIESWFGLDFNDSYDEGGKNVYHTPADLGLFFFIQDVIEKALDFINRKEPLEHLNGIKPKIYCNDNWISQLNNTTFDPKAEGCAKRNVLGLSAWRLGAITLCPKSFRTPKNPNLLRGGPPGPMDSGNTLSDHISGSMLLLHEILHLVLGPQDRRGEQVEFCKFSDFFLSIGIMVMI</sequence>
<feature type="signal peptide" evidence="1">
    <location>
        <begin position="1"/>
        <end position="17"/>
    </location>
</feature>
<dbReference type="AlphaFoldDB" id="A0AAN8NE40"/>
<feature type="chain" id="PRO_5043031459" evidence="1">
    <location>
        <begin position="18"/>
        <end position="264"/>
    </location>
</feature>
<organism evidence="2 3">
    <name type="scientific">Arthrobotrys conoides</name>
    <dbReference type="NCBI Taxonomy" id="74498"/>
    <lineage>
        <taxon>Eukaryota</taxon>
        <taxon>Fungi</taxon>
        <taxon>Dikarya</taxon>
        <taxon>Ascomycota</taxon>
        <taxon>Pezizomycotina</taxon>
        <taxon>Orbiliomycetes</taxon>
        <taxon>Orbiliales</taxon>
        <taxon>Orbiliaceae</taxon>
        <taxon>Arthrobotrys</taxon>
    </lineage>
</organism>
<keyword evidence="3" id="KW-1185">Reference proteome</keyword>
<accession>A0AAN8NE40</accession>
<protein>
    <submittedName>
        <fullName evidence="2">Uncharacterized protein</fullName>
    </submittedName>
</protein>
<proteinExistence type="predicted"/>
<dbReference type="EMBL" id="JAVHJM010000004">
    <property type="protein sequence ID" value="KAK6514822.1"/>
    <property type="molecule type" value="Genomic_DNA"/>
</dbReference>
<evidence type="ECO:0000313" key="3">
    <source>
        <dbReference type="Proteomes" id="UP001307849"/>
    </source>
</evidence>